<comment type="similarity">
    <text evidence="1 6">Belongs to the peptidase S46 family.</text>
</comment>
<evidence type="ECO:0000313" key="8">
    <source>
        <dbReference type="Proteomes" id="UP000528460"/>
    </source>
</evidence>
<keyword evidence="2 6" id="KW-0031">Aminopeptidase</keyword>
<dbReference type="GO" id="GO:0070009">
    <property type="term" value="F:serine-type aminopeptidase activity"/>
    <property type="evidence" value="ECO:0007669"/>
    <property type="project" value="UniProtKB-UniRule"/>
</dbReference>
<dbReference type="PANTHER" id="PTHR38469">
    <property type="entry name" value="PERIPLASMIC PEPTIDASE SUBFAMILY S1B"/>
    <property type="match status" value="1"/>
</dbReference>
<dbReference type="InterPro" id="IPR009003">
    <property type="entry name" value="Peptidase_S1_PA"/>
</dbReference>
<dbReference type="GO" id="GO:0008239">
    <property type="term" value="F:dipeptidyl-peptidase activity"/>
    <property type="evidence" value="ECO:0007669"/>
    <property type="project" value="UniProtKB-UniRule"/>
</dbReference>
<keyword evidence="3 6" id="KW-0645">Protease</keyword>
<name>A0A7Y4JTP0_9BACT</name>
<evidence type="ECO:0000256" key="6">
    <source>
        <dbReference type="RuleBase" id="RU366067"/>
    </source>
</evidence>
<dbReference type="InterPro" id="IPR019500">
    <property type="entry name" value="Pep_S46"/>
</dbReference>
<dbReference type="Gene3D" id="2.40.10.10">
    <property type="entry name" value="Trypsin-like serine proteases"/>
    <property type="match status" value="1"/>
</dbReference>
<accession>A0A7Y4JTP0</accession>
<dbReference type="Pfam" id="PF10459">
    <property type="entry name" value="Peptidase_S46"/>
    <property type="match status" value="1"/>
</dbReference>
<dbReference type="Proteomes" id="UP000528460">
    <property type="component" value="Unassembled WGS sequence"/>
</dbReference>
<dbReference type="GO" id="GO:0006508">
    <property type="term" value="P:proteolysis"/>
    <property type="evidence" value="ECO:0007669"/>
    <property type="project" value="UniProtKB-KW"/>
</dbReference>
<dbReference type="SUPFAM" id="SSF50494">
    <property type="entry name" value="Trypsin-like serine proteases"/>
    <property type="match status" value="1"/>
</dbReference>
<proteinExistence type="inferred from homology"/>
<dbReference type="EMBL" id="JABFJW010000132">
    <property type="protein sequence ID" value="NOK10978.1"/>
    <property type="molecule type" value="Genomic_DNA"/>
</dbReference>
<feature type="signal peptide" evidence="6">
    <location>
        <begin position="1"/>
        <end position="17"/>
    </location>
</feature>
<comment type="function">
    <text evidence="6">Catalyzes the removal of dipeptides from the N-terminus of oligopeptides.</text>
</comment>
<evidence type="ECO:0000256" key="1">
    <source>
        <dbReference type="ARBA" id="ARBA00010491"/>
    </source>
</evidence>
<dbReference type="GO" id="GO:0043171">
    <property type="term" value="P:peptide catabolic process"/>
    <property type="evidence" value="ECO:0007669"/>
    <property type="project" value="UniProtKB-UniRule"/>
</dbReference>
<dbReference type="EC" id="3.4.14.-" evidence="6"/>
<evidence type="ECO:0000256" key="3">
    <source>
        <dbReference type="ARBA" id="ARBA00022670"/>
    </source>
</evidence>
<dbReference type="RefSeq" id="WP_171415964.1">
    <property type="nucleotide sequence ID" value="NZ_JABFJW010000132.1"/>
</dbReference>
<organism evidence="7 8">
    <name type="scientific">Corallococcus exercitus</name>
    <dbReference type="NCBI Taxonomy" id="2316736"/>
    <lineage>
        <taxon>Bacteria</taxon>
        <taxon>Pseudomonadati</taxon>
        <taxon>Myxococcota</taxon>
        <taxon>Myxococcia</taxon>
        <taxon>Myxococcales</taxon>
        <taxon>Cystobacterineae</taxon>
        <taxon>Myxococcaceae</taxon>
        <taxon>Corallococcus</taxon>
    </lineage>
</organism>
<evidence type="ECO:0000256" key="5">
    <source>
        <dbReference type="ARBA" id="ARBA00022801"/>
    </source>
</evidence>
<keyword evidence="4 6" id="KW-0732">Signal</keyword>
<evidence type="ECO:0000313" key="7">
    <source>
        <dbReference type="EMBL" id="NOK10978.1"/>
    </source>
</evidence>
<dbReference type="InterPro" id="IPR043504">
    <property type="entry name" value="Peptidase_S1_PA_chymotrypsin"/>
</dbReference>
<evidence type="ECO:0000256" key="2">
    <source>
        <dbReference type="ARBA" id="ARBA00022438"/>
    </source>
</evidence>
<dbReference type="PANTHER" id="PTHR38469:SF1">
    <property type="entry name" value="PERIPLASMIC PEPTIDASE SUBFAMILY S1B"/>
    <property type="match status" value="1"/>
</dbReference>
<reference evidence="7 8" key="1">
    <citation type="submission" date="2020-05" db="EMBL/GenBank/DDBJ databases">
        <authorList>
            <person name="Whitworth D."/>
        </authorList>
    </citation>
    <scope>NUCLEOTIDE SEQUENCE [LARGE SCALE GENOMIC DNA]</scope>
    <source>
        <strain evidence="7 8">CA046A</strain>
    </source>
</reference>
<evidence type="ECO:0000256" key="4">
    <source>
        <dbReference type="ARBA" id="ARBA00022729"/>
    </source>
</evidence>
<keyword evidence="6" id="KW-0720">Serine protease</keyword>
<comment type="caution">
    <text evidence="7">The sequence shown here is derived from an EMBL/GenBank/DDBJ whole genome shotgun (WGS) entry which is preliminary data.</text>
</comment>
<gene>
    <name evidence="7" type="ORF">HNS30_18220</name>
</gene>
<keyword evidence="5 6" id="KW-0378">Hydrolase</keyword>
<dbReference type="AlphaFoldDB" id="A0A7Y4JTP0"/>
<protein>
    <recommendedName>
        <fullName evidence="6">Dipeptidyl-peptidase</fullName>
        <ecNumber evidence="6">3.4.14.-</ecNumber>
    </recommendedName>
</protein>
<feature type="chain" id="PRO_5031605952" description="Dipeptidyl-peptidase" evidence="6">
    <location>
        <begin position="18"/>
        <end position="725"/>
    </location>
</feature>
<sequence>MKKTLLLLSLVAAPVFAGEGKWTPQQVLELSPAWLKAQGLQLPPNKLWDPKRGTGLLAGTVNTGGCSGSFISASGLIITNHHCAFSIIQEHSSPQKDLITEGFLAKSQSEELPGKGSRVQVPRGFKDVTAEINAAVPQGADDLARYKAIDRKQKELVAECEKRPATRCQVATFDGGVNYTLVDAVELQDVRLVYAPPRAVGEYGGEEDNWMWPRHTGDFAIIRAYTAPDGTSAAFSDKNVPYKAEFFFPLSTEGVKPGDFVMVLGYPGTTFRTLLADEMAERQARYYPRIRDVLGEAIRILEAEGEKDPAGKIAVASQLKGLHNVYKNAGGQLAGLKRGHIVEKQRDTEAATVAWARKDAAKWGEALKAREALLQEQQEAAKTFDREFLLNMSGRLARGPALATAVSRLAMERAKPDLERRPEYMDREVPRIKDRLEREQKNLFLAADKALLHAFVKRAQALPQDARITSVDAVFGKTYSEKDVTAKIDSLYAGTKVLTLAERLKMADESVGQLAARRDPLLNFGMELAKEQAALDDTRDRRQGASSRLRPAWRKAVMAQAGKPIAPDANSTLRVSFAKVQGYTPRDGALYLPQTTLTGMLQKHTGEEPFNAPEKVRAAAEAKKFGRWVDPRLKDVPVDFLADADTTGGNSGSPTVNGKGQLVGVNFDRVWENVANDFGYNPDVARNVNVDVRYLLWQLDQVEDADALLRELNIRKGKPVAKEAR</sequence>